<organism evidence="7 8">
    <name type="scientific">Telmatocola sphagniphila</name>
    <dbReference type="NCBI Taxonomy" id="1123043"/>
    <lineage>
        <taxon>Bacteria</taxon>
        <taxon>Pseudomonadati</taxon>
        <taxon>Planctomycetota</taxon>
        <taxon>Planctomycetia</taxon>
        <taxon>Gemmatales</taxon>
        <taxon>Gemmataceae</taxon>
    </lineage>
</organism>
<gene>
    <name evidence="7" type="ORF">KIH39_25315</name>
</gene>
<evidence type="ECO:0000313" key="7">
    <source>
        <dbReference type="EMBL" id="QVL32116.1"/>
    </source>
</evidence>
<dbReference type="GO" id="GO:0005886">
    <property type="term" value="C:plasma membrane"/>
    <property type="evidence" value="ECO:0007669"/>
    <property type="project" value="UniProtKB-SubCell"/>
</dbReference>
<name>A0A8E6B5I3_9BACT</name>
<feature type="transmembrane region" description="Helical" evidence="6">
    <location>
        <begin position="123"/>
        <end position="139"/>
    </location>
</feature>
<dbReference type="CDD" id="cd06581">
    <property type="entry name" value="TM_PBP1_LivM_like"/>
    <property type="match status" value="1"/>
</dbReference>
<feature type="transmembrane region" description="Helical" evidence="6">
    <location>
        <begin position="45"/>
        <end position="64"/>
    </location>
</feature>
<accession>A0A8E6B5I3</accession>
<dbReference type="KEGG" id="tsph:KIH39_25315"/>
<evidence type="ECO:0000256" key="3">
    <source>
        <dbReference type="ARBA" id="ARBA00022692"/>
    </source>
</evidence>
<dbReference type="Proteomes" id="UP000676194">
    <property type="component" value="Chromosome"/>
</dbReference>
<dbReference type="PANTHER" id="PTHR30482">
    <property type="entry name" value="HIGH-AFFINITY BRANCHED-CHAIN AMINO ACID TRANSPORT SYSTEM PERMEASE"/>
    <property type="match status" value="1"/>
</dbReference>
<feature type="transmembrane region" description="Helical" evidence="6">
    <location>
        <begin position="245"/>
        <end position="264"/>
    </location>
</feature>
<dbReference type="PANTHER" id="PTHR30482:SF10">
    <property type="entry name" value="HIGH-AFFINITY BRANCHED-CHAIN AMINO ACID TRANSPORT PROTEIN BRAE"/>
    <property type="match status" value="1"/>
</dbReference>
<comment type="subcellular location">
    <subcellularLocation>
        <location evidence="1">Cell membrane</location>
        <topology evidence="1">Multi-pass membrane protein</topology>
    </subcellularLocation>
</comment>
<keyword evidence="5 6" id="KW-0472">Membrane</keyword>
<feature type="transmembrane region" description="Helical" evidence="6">
    <location>
        <begin position="298"/>
        <end position="316"/>
    </location>
</feature>
<evidence type="ECO:0000256" key="6">
    <source>
        <dbReference type="SAM" id="Phobius"/>
    </source>
</evidence>
<keyword evidence="4 6" id="KW-1133">Transmembrane helix</keyword>
<feature type="transmembrane region" description="Helical" evidence="6">
    <location>
        <begin position="276"/>
        <end position="293"/>
    </location>
</feature>
<feature type="transmembrane region" description="Helical" evidence="6">
    <location>
        <begin position="96"/>
        <end position="116"/>
    </location>
</feature>
<feature type="transmembrane region" description="Helical" evidence="6">
    <location>
        <begin position="71"/>
        <end position="90"/>
    </location>
</feature>
<reference evidence="7" key="1">
    <citation type="submission" date="2021-05" db="EMBL/GenBank/DDBJ databases">
        <title>Complete genome sequence of the cellulolytic planctomycete Telmatocola sphagniphila SP2T and characterization of the first cellulase from planctomycetes.</title>
        <authorList>
            <person name="Rakitin A.L."/>
            <person name="Beletsky A.V."/>
            <person name="Naumoff D.G."/>
            <person name="Kulichevskaya I.S."/>
            <person name="Mardanov A.V."/>
            <person name="Ravin N.V."/>
            <person name="Dedysh S.N."/>
        </authorList>
    </citation>
    <scope>NUCLEOTIDE SEQUENCE</scope>
    <source>
        <strain evidence="7">SP2T</strain>
    </source>
</reference>
<dbReference type="AlphaFoldDB" id="A0A8E6B5I3"/>
<protein>
    <submittedName>
        <fullName evidence="7">Branched-chain amino acid ABC transporter permease</fullName>
    </submittedName>
</protein>
<dbReference type="Pfam" id="PF02653">
    <property type="entry name" value="BPD_transp_2"/>
    <property type="match status" value="1"/>
</dbReference>
<evidence type="ECO:0000256" key="2">
    <source>
        <dbReference type="ARBA" id="ARBA00022475"/>
    </source>
</evidence>
<keyword evidence="2" id="KW-1003">Cell membrane</keyword>
<dbReference type="GO" id="GO:0015658">
    <property type="term" value="F:branched-chain amino acid transmembrane transporter activity"/>
    <property type="evidence" value="ECO:0007669"/>
    <property type="project" value="InterPro"/>
</dbReference>
<feature type="transmembrane region" description="Helical" evidence="6">
    <location>
        <begin position="195"/>
        <end position="214"/>
    </location>
</feature>
<keyword evidence="3 6" id="KW-0812">Transmembrane</keyword>
<keyword evidence="8" id="KW-1185">Reference proteome</keyword>
<proteinExistence type="predicted"/>
<dbReference type="RefSeq" id="WP_213496766.1">
    <property type="nucleotide sequence ID" value="NZ_CP074694.1"/>
</dbReference>
<dbReference type="InterPro" id="IPR001851">
    <property type="entry name" value="ABC_transp_permease"/>
</dbReference>
<sequence length="381" mass="41482">MSLLNRFPWMLLLLALAVAYPIYPPVNDFVFSKIGQPVGNQLPTLFIFAILALGLNVVIGYAGLLHLGIGAFFGVGAYLTGILTVADYPFQLSFPLAVLISILGAAALSVMLSAPVLRLRGDYLALVTLGFGEVLRFTLRNLEQITNGTKGIKPVPSPTLFDSLIKTIAGFLKFIPGAKELSEGGPLDWSGDYRYWYFLTLFFLVIVVILLRNLERSRLGRGWVAIREDELAAACMGLNTARLKLAAFAIGAGLAGLAGALYAYRQSNTADPDTYGFNNSVIVLCCLILGGLGNRKGVIIGVLLIIGYENIISPALDSGIQDWIRKHVDTKQDVRLAGINLGNEGAPYLTFSGWRLMIFGMVLILVMRFRPHGLFPARRDK</sequence>
<evidence type="ECO:0000313" key="8">
    <source>
        <dbReference type="Proteomes" id="UP000676194"/>
    </source>
</evidence>
<feature type="transmembrane region" description="Helical" evidence="6">
    <location>
        <begin position="351"/>
        <end position="369"/>
    </location>
</feature>
<evidence type="ECO:0000256" key="1">
    <source>
        <dbReference type="ARBA" id="ARBA00004651"/>
    </source>
</evidence>
<dbReference type="InterPro" id="IPR043428">
    <property type="entry name" value="LivM-like"/>
</dbReference>
<evidence type="ECO:0000256" key="5">
    <source>
        <dbReference type="ARBA" id="ARBA00023136"/>
    </source>
</evidence>
<dbReference type="EMBL" id="CP074694">
    <property type="protein sequence ID" value="QVL32116.1"/>
    <property type="molecule type" value="Genomic_DNA"/>
</dbReference>
<evidence type="ECO:0000256" key="4">
    <source>
        <dbReference type="ARBA" id="ARBA00022989"/>
    </source>
</evidence>